<dbReference type="EMBL" id="BMKR01000039">
    <property type="protein sequence ID" value="GGG05647.1"/>
    <property type="molecule type" value="Genomic_DNA"/>
</dbReference>
<comment type="caution">
    <text evidence="2">The sequence shown here is derived from an EMBL/GenBank/DDBJ whole genome shotgun (WGS) entry which is preliminary data.</text>
</comment>
<dbReference type="RefSeq" id="WP_189031022.1">
    <property type="nucleotide sequence ID" value="NZ_BMKR01000039.1"/>
</dbReference>
<evidence type="ECO:0000259" key="1">
    <source>
        <dbReference type="Pfam" id="PF20335"/>
    </source>
</evidence>
<evidence type="ECO:0000313" key="2">
    <source>
        <dbReference type="EMBL" id="GGG05647.1"/>
    </source>
</evidence>
<dbReference type="Pfam" id="PF20335">
    <property type="entry name" value="DUF6630"/>
    <property type="match status" value="1"/>
</dbReference>
<organism evidence="2 3">
    <name type="scientific">Paenibacillus albidus</name>
    <dbReference type="NCBI Taxonomy" id="2041023"/>
    <lineage>
        <taxon>Bacteria</taxon>
        <taxon>Bacillati</taxon>
        <taxon>Bacillota</taxon>
        <taxon>Bacilli</taxon>
        <taxon>Bacillales</taxon>
        <taxon>Paenibacillaceae</taxon>
        <taxon>Paenibacillus</taxon>
    </lineage>
</organism>
<gene>
    <name evidence="2" type="ORF">GCM10010912_57880</name>
</gene>
<reference evidence="2" key="2">
    <citation type="submission" date="2020-09" db="EMBL/GenBank/DDBJ databases">
        <authorList>
            <person name="Sun Q."/>
            <person name="Zhou Y."/>
        </authorList>
    </citation>
    <scope>NUCLEOTIDE SEQUENCE</scope>
    <source>
        <strain evidence="2">CGMCC 1.16134</strain>
    </source>
</reference>
<dbReference type="Proteomes" id="UP000637643">
    <property type="component" value="Unassembled WGS sequence"/>
</dbReference>
<accession>A0A917FSZ5</accession>
<reference evidence="2" key="1">
    <citation type="journal article" date="2014" name="Int. J. Syst. Evol. Microbiol.">
        <title>Complete genome sequence of Corynebacterium casei LMG S-19264T (=DSM 44701T), isolated from a smear-ripened cheese.</title>
        <authorList>
            <consortium name="US DOE Joint Genome Institute (JGI-PGF)"/>
            <person name="Walter F."/>
            <person name="Albersmeier A."/>
            <person name="Kalinowski J."/>
            <person name="Ruckert C."/>
        </authorList>
    </citation>
    <scope>NUCLEOTIDE SEQUENCE</scope>
    <source>
        <strain evidence="2">CGMCC 1.16134</strain>
    </source>
</reference>
<feature type="domain" description="DUF6630" evidence="1">
    <location>
        <begin position="32"/>
        <end position="132"/>
    </location>
</feature>
<sequence>MLDKDIVPLIFQDNLDVEFILNHPEAPSVYSSVLKYGLSTKKFLYLDYKGEHDYEIVNYMLDYEFAHNITLGSQKELEALGKFEYKYLPEKIKEVNNLISQKGYGLFAYPTGGDFYALFITKLKNKSKLLQIELLEDKWTPAKERYIQYYG</sequence>
<keyword evidence="3" id="KW-1185">Reference proteome</keyword>
<proteinExistence type="predicted"/>
<dbReference type="InterPro" id="IPR046582">
    <property type="entry name" value="DUF6630"/>
</dbReference>
<dbReference type="AlphaFoldDB" id="A0A917FSZ5"/>
<name>A0A917FSZ5_9BACL</name>
<evidence type="ECO:0000313" key="3">
    <source>
        <dbReference type="Proteomes" id="UP000637643"/>
    </source>
</evidence>
<protein>
    <recommendedName>
        <fullName evidence="1">DUF6630 domain-containing protein</fullName>
    </recommendedName>
</protein>